<evidence type="ECO:0000256" key="1">
    <source>
        <dbReference type="SAM" id="MobiDB-lite"/>
    </source>
</evidence>
<feature type="compositionally biased region" description="Polar residues" evidence="1">
    <location>
        <begin position="127"/>
        <end position="142"/>
    </location>
</feature>
<organism evidence="2 4">
    <name type="scientific">Punica granatum</name>
    <name type="common">Pomegranate</name>
    <dbReference type="NCBI Taxonomy" id="22663"/>
    <lineage>
        <taxon>Eukaryota</taxon>
        <taxon>Viridiplantae</taxon>
        <taxon>Streptophyta</taxon>
        <taxon>Embryophyta</taxon>
        <taxon>Tracheophyta</taxon>
        <taxon>Spermatophyta</taxon>
        <taxon>Magnoliopsida</taxon>
        <taxon>eudicotyledons</taxon>
        <taxon>Gunneridae</taxon>
        <taxon>Pentapetalae</taxon>
        <taxon>rosids</taxon>
        <taxon>malvids</taxon>
        <taxon>Myrtales</taxon>
        <taxon>Lythraceae</taxon>
        <taxon>Punica</taxon>
    </lineage>
</organism>
<protein>
    <submittedName>
        <fullName evidence="2">Uncharacterized protein</fullName>
    </submittedName>
</protein>
<keyword evidence="5" id="KW-1185">Reference proteome</keyword>
<comment type="caution">
    <text evidence="2">The sequence shown here is derived from an EMBL/GenBank/DDBJ whole genome shotgun (WGS) entry which is preliminary data.</text>
</comment>
<feature type="region of interest" description="Disordered" evidence="1">
    <location>
        <begin position="120"/>
        <end position="142"/>
    </location>
</feature>
<sequence length="142" mass="15419">MTWSEAKTEAEQANVSTKETVHIAGKDEAFNLGAITLTVTNTLLLEEQVSSMANTLEGLMKHVQDWDAMIAYIINKLKDMEESSQVNDTPREVRAPEDVVIDTAPAKQVVAAQGKESGIVLDAPRVPTQTRTSKSVPLSPSL</sequence>
<evidence type="ECO:0000313" key="3">
    <source>
        <dbReference type="EMBL" id="PKI54046.1"/>
    </source>
</evidence>
<reference evidence="4" key="1">
    <citation type="journal article" date="2017" name="Plant J.">
        <title>The pomegranate (Punica granatum L.) genome and the genomics of punicalagin biosynthesis.</title>
        <authorList>
            <person name="Qin G."/>
            <person name="Xu C."/>
            <person name="Ming R."/>
            <person name="Tang H."/>
            <person name="Guyot R."/>
            <person name="Kramer E.M."/>
            <person name="Hu Y."/>
            <person name="Yi X."/>
            <person name="Qi Y."/>
            <person name="Xu X."/>
            <person name="Gao Z."/>
            <person name="Pan H."/>
            <person name="Jian J."/>
            <person name="Tian Y."/>
            <person name="Yue Z."/>
            <person name="Xu Y."/>
        </authorList>
    </citation>
    <scope>NUCLEOTIDE SEQUENCE [LARGE SCALE GENOMIC DNA]</scope>
    <source>
        <strain evidence="4">cv. Dabenzi</strain>
    </source>
</reference>
<accession>A0A218Y2T5</accession>
<evidence type="ECO:0000313" key="2">
    <source>
        <dbReference type="EMBL" id="OWM91595.1"/>
    </source>
</evidence>
<dbReference type="Proteomes" id="UP000197138">
    <property type="component" value="Unassembled WGS sequence"/>
</dbReference>
<dbReference type="Proteomes" id="UP000233551">
    <property type="component" value="Unassembled WGS sequence"/>
</dbReference>
<reference evidence="3 5" key="3">
    <citation type="submission" date="2017-11" db="EMBL/GenBank/DDBJ databases">
        <title>De-novo sequencing of pomegranate (Punica granatum L.) genome.</title>
        <authorList>
            <person name="Akparov Z."/>
            <person name="Amiraslanov A."/>
            <person name="Hajiyeva S."/>
            <person name="Abbasov M."/>
            <person name="Kaur K."/>
            <person name="Hamwieh A."/>
            <person name="Solovyev V."/>
            <person name="Salamov A."/>
            <person name="Braich B."/>
            <person name="Kosarev P."/>
            <person name="Mahmoud A."/>
            <person name="Hajiyev E."/>
            <person name="Babayeva S."/>
            <person name="Izzatullayeva V."/>
            <person name="Mammadov A."/>
            <person name="Mammadov A."/>
            <person name="Sharifova S."/>
            <person name="Ojaghi J."/>
            <person name="Eynullazada K."/>
            <person name="Bayramov B."/>
            <person name="Abdulazimova A."/>
            <person name="Shahmuradov I."/>
        </authorList>
    </citation>
    <scope>NUCLEOTIDE SEQUENCE [LARGE SCALE GENOMIC DNA]</scope>
    <source>
        <strain evidence="3">AG2017</strain>
        <strain evidence="5">cv. AG2017</strain>
        <tissue evidence="3">Leaf</tissue>
    </source>
</reference>
<name>A0A218Y2T5_PUNGR</name>
<evidence type="ECO:0000313" key="4">
    <source>
        <dbReference type="Proteomes" id="UP000197138"/>
    </source>
</evidence>
<reference evidence="2" key="2">
    <citation type="submission" date="2017-06" db="EMBL/GenBank/DDBJ databases">
        <title>The pomegranate genome and the genomics of punicalagin biosynthesis.</title>
        <authorList>
            <person name="Xu C."/>
        </authorList>
    </citation>
    <scope>NUCLEOTIDE SEQUENCE [LARGE SCALE GENOMIC DNA]</scope>
    <source>
        <tissue evidence="2">Fresh leaf</tissue>
    </source>
</reference>
<dbReference type="AlphaFoldDB" id="A0A218Y2T5"/>
<dbReference type="EMBL" id="MTKT01000157">
    <property type="protein sequence ID" value="OWM91595.1"/>
    <property type="molecule type" value="Genomic_DNA"/>
</dbReference>
<evidence type="ECO:0000313" key="5">
    <source>
        <dbReference type="Proteomes" id="UP000233551"/>
    </source>
</evidence>
<dbReference type="EMBL" id="PGOL01001813">
    <property type="protein sequence ID" value="PKI54046.1"/>
    <property type="molecule type" value="Genomic_DNA"/>
</dbReference>
<proteinExistence type="predicted"/>
<gene>
    <name evidence="2" type="ORF">CDL15_Pgr022344</name>
    <name evidence="3" type="ORF">CRG98_025540</name>
</gene>